<dbReference type="InterPro" id="IPR000246">
    <property type="entry name" value="Peptidase_T2"/>
</dbReference>
<dbReference type="OrthoDB" id="77601at2759"/>
<keyword evidence="5" id="KW-1185">Reference proteome</keyword>
<dbReference type="RefSeq" id="XP_007681157.1">
    <property type="nucleotide sequence ID" value="XM_007682967.1"/>
</dbReference>
<gene>
    <name evidence="4" type="ORF">BAUCODRAFT_126650</name>
</gene>
<dbReference type="PANTHER" id="PTHR10188:SF8">
    <property type="entry name" value="THREONINE ASPARTASE 1"/>
    <property type="match status" value="1"/>
</dbReference>
<dbReference type="SUPFAM" id="SSF56235">
    <property type="entry name" value="N-terminal nucleophile aminohydrolases (Ntn hydrolases)"/>
    <property type="match status" value="1"/>
</dbReference>
<sequence length="668" mass="71826">MDEESCTNTNPHEQSDKTNPQLQGEGDMFSPSKRNRQGGGLACIFVHAGAGFHSVQNEQHHLAACNDAAKAAMAVMRGGGSAVDAVEIAIKVLEDREITNAGYGSNLAIDGVVECDAIVVDHFGRSGAAGAVAQIKNPISLARLLLDHTAQTLSLRRVPPNLLVGQGATDFAYEHNMPVLPLESMISPAARERWRRWKSDLGKADRARKANEAERYGLSPPPSERDLSSYMQDVDRQEDIRRAHSKAMLAGVWNEAQPPSPPPSNDRLLTEDPPSHDKVWKEDPPSSPSRSSSELIMVDYHHERVRDGHDVMEECSDPYGPPDLQEYTRSPDTSRSARTISNQAVCGDDNYQISADGGFPFHPFSSSNIELVDPESFGSHPCLHMPRTASAGWHDGSSGSDSSCTAVLAGPPDLHERPSTAIRDPQHIIIKGDDADHAHAKRDPHRPPLPSIAADATRPSPTTLPLVDGAQVADDMITDTVGAIAIDLYGNIACGASSGGIGMKHRGRIGPAALVGIGAAVIPCAETDPDKQCVATVTSGTGEHMGTTQAASVCTERLYHNTRKVLSGKYEEADDDQAISSFIEKDFMHHPSVKYSHSNGAIGVLSAKKTRDGVYLYFGHNTDSFALASMHSDERAPVCTMSRNKGNGSIAQGGRAVRFRRRKAAADF</sequence>
<dbReference type="eggNOG" id="KOG1592">
    <property type="taxonomic scope" value="Eukaryota"/>
</dbReference>
<evidence type="ECO:0000256" key="2">
    <source>
        <dbReference type="PIRSR" id="PIRSR600246-3"/>
    </source>
</evidence>
<reference evidence="4 5" key="1">
    <citation type="journal article" date="2012" name="PLoS Pathog.">
        <title>Diverse lifestyles and strategies of plant pathogenesis encoded in the genomes of eighteen Dothideomycetes fungi.</title>
        <authorList>
            <person name="Ohm R.A."/>
            <person name="Feau N."/>
            <person name="Henrissat B."/>
            <person name="Schoch C.L."/>
            <person name="Horwitz B.A."/>
            <person name="Barry K.W."/>
            <person name="Condon B.J."/>
            <person name="Copeland A.C."/>
            <person name="Dhillon B."/>
            <person name="Glaser F."/>
            <person name="Hesse C.N."/>
            <person name="Kosti I."/>
            <person name="LaButti K."/>
            <person name="Lindquist E.A."/>
            <person name="Lucas S."/>
            <person name="Salamov A.A."/>
            <person name="Bradshaw R.E."/>
            <person name="Ciuffetti L."/>
            <person name="Hamelin R.C."/>
            <person name="Kema G.H.J."/>
            <person name="Lawrence C."/>
            <person name="Scott J.A."/>
            <person name="Spatafora J.W."/>
            <person name="Turgeon B.G."/>
            <person name="de Wit P.J.G.M."/>
            <person name="Zhong S."/>
            <person name="Goodwin S.B."/>
            <person name="Grigoriev I.V."/>
        </authorList>
    </citation>
    <scope>NUCLEOTIDE SEQUENCE [LARGE SCALE GENOMIC DNA]</scope>
    <source>
        <strain evidence="4 5">UAMH 10762</strain>
    </source>
</reference>
<dbReference type="FunFam" id="3.60.20.30:FF:000007">
    <property type="entry name" value="Similar to threonine aspartase"/>
    <property type="match status" value="1"/>
</dbReference>
<accession>M2MYB3</accession>
<feature type="compositionally biased region" description="Basic and acidic residues" evidence="3">
    <location>
        <begin position="223"/>
        <end position="232"/>
    </location>
</feature>
<feature type="region of interest" description="Disordered" evidence="3">
    <location>
        <begin position="201"/>
        <end position="232"/>
    </location>
</feature>
<dbReference type="InterPro" id="IPR037464">
    <property type="entry name" value="Taspase1"/>
</dbReference>
<dbReference type="GeneID" id="19108074"/>
<dbReference type="PANTHER" id="PTHR10188">
    <property type="entry name" value="L-ASPARAGINASE"/>
    <property type="match status" value="1"/>
</dbReference>
<proteinExistence type="predicted"/>
<dbReference type="CDD" id="cd04514">
    <property type="entry name" value="Taspase1_like"/>
    <property type="match status" value="2"/>
</dbReference>
<dbReference type="AlphaFoldDB" id="M2MYB3"/>
<dbReference type="InterPro" id="IPR029055">
    <property type="entry name" value="Ntn_hydrolases_N"/>
</dbReference>
<evidence type="ECO:0000313" key="5">
    <source>
        <dbReference type="Proteomes" id="UP000011761"/>
    </source>
</evidence>
<feature type="region of interest" description="Disordered" evidence="3">
    <location>
        <begin position="252"/>
        <end position="294"/>
    </location>
</feature>
<dbReference type="HOGENOM" id="CLU_021603_5_2_1"/>
<protein>
    <recommendedName>
        <fullName evidence="6">N-terminal nucleophile aminohydrolase</fullName>
    </recommendedName>
</protein>
<dbReference type="STRING" id="717646.M2MYB3"/>
<feature type="site" description="Cleavage; by autolysis" evidence="2">
    <location>
        <begin position="479"/>
        <end position="480"/>
    </location>
</feature>
<evidence type="ECO:0000256" key="1">
    <source>
        <dbReference type="PIRSR" id="PIRSR600246-1"/>
    </source>
</evidence>
<organism evidence="4 5">
    <name type="scientific">Baudoinia panamericana (strain UAMH 10762)</name>
    <name type="common">Angels' share fungus</name>
    <name type="synonym">Baudoinia compniacensis (strain UAMH 10762)</name>
    <dbReference type="NCBI Taxonomy" id="717646"/>
    <lineage>
        <taxon>Eukaryota</taxon>
        <taxon>Fungi</taxon>
        <taxon>Dikarya</taxon>
        <taxon>Ascomycota</taxon>
        <taxon>Pezizomycotina</taxon>
        <taxon>Dothideomycetes</taxon>
        <taxon>Dothideomycetidae</taxon>
        <taxon>Mycosphaerellales</taxon>
        <taxon>Teratosphaeriaceae</taxon>
        <taxon>Baudoinia</taxon>
    </lineage>
</organism>
<evidence type="ECO:0000256" key="3">
    <source>
        <dbReference type="SAM" id="MobiDB-lite"/>
    </source>
</evidence>
<dbReference type="GO" id="GO:0051604">
    <property type="term" value="P:protein maturation"/>
    <property type="evidence" value="ECO:0007669"/>
    <property type="project" value="TreeGrafter"/>
</dbReference>
<dbReference type="GO" id="GO:0005737">
    <property type="term" value="C:cytoplasm"/>
    <property type="evidence" value="ECO:0007669"/>
    <property type="project" value="TreeGrafter"/>
</dbReference>
<feature type="compositionally biased region" description="Basic and acidic residues" evidence="3">
    <location>
        <begin position="201"/>
        <end position="215"/>
    </location>
</feature>
<dbReference type="Pfam" id="PF01112">
    <property type="entry name" value="Asparaginase_2"/>
    <property type="match status" value="2"/>
</dbReference>
<feature type="active site" description="Nucleophile" evidence="1">
    <location>
        <position position="480"/>
    </location>
</feature>
<dbReference type="GO" id="GO:0004298">
    <property type="term" value="F:threonine-type endopeptidase activity"/>
    <property type="evidence" value="ECO:0007669"/>
    <property type="project" value="InterPro"/>
</dbReference>
<feature type="compositionally biased region" description="Polar residues" evidence="3">
    <location>
        <begin position="1"/>
        <end position="22"/>
    </location>
</feature>
<feature type="region of interest" description="Disordered" evidence="3">
    <location>
        <begin position="437"/>
        <end position="463"/>
    </location>
</feature>
<feature type="region of interest" description="Disordered" evidence="3">
    <location>
        <begin position="1"/>
        <end position="34"/>
    </location>
</feature>
<name>M2MYB3_BAUPA</name>
<dbReference type="KEGG" id="bcom:BAUCODRAFT_126650"/>
<dbReference type="Gene3D" id="3.60.20.30">
    <property type="entry name" value="(Glycosyl)asparaginase"/>
    <property type="match status" value="1"/>
</dbReference>
<dbReference type="EMBL" id="KB445563">
    <property type="protein sequence ID" value="EMC91654.1"/>
    <property type="molecule type" value="Genomic_DNA"/>
</dbReference>
<evidence type="ECO:0000313" key="4">
    <source>
        <dbReference type="EMBL" id="EMC91654.1"/>
    </source>
</evidence>
<evidence type="ECO:0008006" key="6">
    <source>
        <dbReference type="Google" id="ProtNLM"/>
    </source>
</evidence>
<dbReference type="OMA" id="MKHRGRI"/>
<feature type="compositionally biased region" description="Basic and acidic residues" evidence="3">
    <location>
        <begin position="268"/>
        <end position="284"/>
    </location>
</feature>
<dbReference type="Proteomes" id="UP000011761">
    <property type="component" value="Unassembled WGS sequence"/>
</dbReference>